<keyword evidence="1" id="KW-0677">Repeat</keyword>
<gene>
    <name evidence="6" type="ORF">TRSC58_06144</name>
</gene>
<dbReference type="OrthoDB" id="247215at2759"/>
<organism evidence="6 7">
    <name type="scientific">Trypanosoma rangeli SC58</name>
    <dbReference type="NCBI Taxonomy" id="429131"/>
    <lineage>
        <taxon>Eukaryota</taxon>
        <taxon>Discoba</taxon>
        <taxon>Euglenozoa</taxon>
        <taxon>Kinetoplastea</taxon>
        <taxon>Metakinetoplastina</taxon>
        <taxon>Trypanosomatida</taxon>
        <taxon>Trypanosomatidae</taxon>
        <taxon>Trypanosoma</taxon>
        <taxon>Herpetosoma</taxon>
    </lineage>
</organism>
<dbReference type="GO" id="GO:0003729">
    <property type="term" value="F:mRNA binding"/>
    <property type="evidence" value="ECO:0007669"/>
    <property type="project" value="TreeGrafter"/>
</dbReference>
<evidence type="ECO:0000259" key="5">
    <source>
        <dbReference type="PROSITE" id="PS50102"/>
    </source>
</evidence>
<dbReference type="EMBL" id="AUPL01006144">
    <property type="protein sequence ID" value="ESL06185.1"/>
    <property type="molecule type" value="Genomic_DNA"/>
</dbReference>
<dbReference type="InterPro" id="IPR000504">
    <property type="entry name" value="RRM_dom"/>
</dbReference>
<sequence length="509" mass="54850">MNANPFYTQLQPEYTCYGSQQPSAGSGFLLPTGQITAAGSGPTSFLPYLCVPSSMQLPQEQKKQMPEGSMASSGCPLGSTPAEAKDGGRTTTPFSGSLHDVPNSIWTMQEPVSSKAITLPSLSSGSSLNYSSLGTNCMISTYNAPVATPETSNQTYIYPVSMKTEENGQTFMLFPSRNKDVSDSVSPAYYLLVNSPQSLGPLQYTTSAMQPVQSNPMVFGGNASAVPKNSRNAPPPLSQFQMPTGQQPPPVSNNFGIPWPPQYTSKMAPMTAGVYPRIIENPKVPQKDTSAFTAHGHQRANHTNTACPPSLNFVPSPNLGGNQRKTSGCSHGGNATAQSKGRRSSGNSVNAASTPGGSGSQELERQGGLPYDEDPTPIDITKTQLIVNFLPQLLTDEGFRELFTPFGEIHTKPTKIIYDRGARRGKGYGFVYYKDGRSTEAAIKTVNGLSLGGRRLKVRYADQQRGKVDCDSCEGDDEEKDEEKENIQEDFYKEPEAQEKDLDSRSGVE</sequence>
<feature type="compositionally biased region" description="Basic and acidic residues" evidence="4">
    <location>
        <begin position="483"/>
        <end position="509"/>
    </location>
</feature>
<dbReference type="AlphaFoldDB" id="A0A061IVS6"/>
<proteinExistence type="predicted"/>
<dbReference type="PANTHER" id="PTHR48025">
    <property type="entry name" value="OS02G0815200 PROTEIN"/>
    <property type="match status" value="1"/>
</dbReference>
<feature type="region of interest" description="Disordered" evidence="4">
    <location>
        <begin position="466"/>
        <end position="509"/>
    </location>
</feature>
<evidence type="ECO:0000256" key="3">
    <source>
        <dbReference type="PROSITE-ProRule" id="PRU00176"/>
    </source>
</evidence>
<evidence type="ECO:0000256" key="2">
    <source>
        <dbReference type="ARBA" id="ARBA00022884"/>
    </source>
</evidence>
<evidence type="ECO:0000313" key="7">
    <source>
        <dbReference type="Proteomes" id="UP000031737"/>
    </source>
</evidence>
<evidence type="ECO:0000256" key="1">
    <source>
        <dbReference type="ARBA" id="ARBA00022737"/>
    </source>
</evidence>
<dbReference type="VEuPathDB" id="TriTrypDB:TRSC58_06144"/>
<comment type="caution">
    <text evidence="6">The sequence shown here is derived from an EMBL/GenBank/DDBJ whole genome shotgun (WGS) entry which is preliminary data.</text>
</comment>
<keyword evidence="2 3" id="KW-0694">RNA-binding</keyword>
<dbReference type="SUPFAM" id="SSF54928">
    <property type="entry name" value="RNA-binding domain, RBD"/>
    <property type="match status" value="1"/>
</dbReference>
<dbReference type="Proteomes" id="UP000031737">
    <property type="component" value="Unassembled WGS sequence"/>
</dbReference>
<evidence type="ECO:0000313" key="6">
    <source>
        <dbReference type="EMBL" id="ESL06185.1"/>
    </source>
</evidence>
<dbReference type="SMART" id="SM00360">
    <property type="entry name" value="RRM"/>
    <property type="match status" value="1"/>
</dbReference>
<dbReference type="InterPro" id="IPR050502">
    <property type="entry name" value="Euk_RNA-bind_prot"/>
</dbReference>
<feature type="domain" description="RRM" evidence="5">
    <location>
        <begin position="383"/>
        <end position="463"/>
    </location>
</feature>
<protein>
    <submittedName>
        <fullName evidence="6">RNA-binding protein 4</fullName>
    </submittedName>
</protein>
<dbReference type="PROSITE" id="PS50102">
    <property type="entry name" value="RRM"/>
    <property type="match status" value="1"/>
</dbReference>
<dbReference type="InterPro" id="IPR035979">
    <property type="entry name" value="RBD_domain_sf"/>
</dbReference>
<accession>A0A061IVS6</accession>
<dbReference type="GO" id="GO:1990904">
    <property type="term" value="C:ribonucleoprotein complex"/>
    <property type="evidence" value="ECO:0007669"/>
    <property type="project" value="InterPro"/>
</dbReference>
<feature type="region of interest" description="Disordered" evidence="4">
    <location>
        <begin position="288"/>
        <end position="377"/>
    </location>
</feature>
<dbReference type="Pfam" id="PF00076">
    <property type="entry name" value="RRM_1"/>
    <property type="match status" value="1"/>
</dbReference>
<feature type="compositionally biased region" description="Acidic residues" evidence="4">
    <location>
        <begin position="471"/>
        <end position="482"/>
    </location>
</feature>
<feature type="region of interest" description="Disordered" evidence="4">
    <location>
        <begin position="60"/>
        <end position="96"/>
    </location>
</feature>
<name>A0A061IVS6_TRYRA</name>
<dbReference type="PANTHER" id="PTHR48025:SF1">
    <property type="entry name" value="RRM DOMAIN-CONTAINING PROTEIN"/>
    <property type="match status" value="1"/>
</dbReference>
<dbReference type="PRINTS" id="PR00961">
    <property type="entry name" value="HUDSXLRNA"/>
</dbReference>
<dbReference type="InterPro" id="IPR002343">
    <property type="entry name" value="Hud_Sxl_RNA"/>
</dbReference>
<evidence type="ECO:0000256" key="4">
    <source>
        <dbReference type="SAM" id="MobiDB-lite"/>
    </source>
</evidence>
<dbReference type="InterPro" id="IPR012677">
    <property type="entry name" value="Nucleotide-bd_a/b_plait_sf"/>
</dbReference>
<dbReference type="GO" id="GO:0005634">
    <property type="term" value="C:nucleus"/>
    <property type="evidence" value="ECO:0007669"/>
    <property type="project" value="TreeGrafter"/>
</dbReference>
<feature type="compositionally biased region" description="Polar residues" evidence="4">
    <location>
        <begin position="301"/>
        <end position="355"/>
    </location>
</feature>
<dbReference type="Gene3D" id="3.30.70.330">
    <property type="match status" value="1"/>
</dbReference>
<keyword evidence="7" id="KW-1185">Reference proteome</keyword>
<reference evidence="6 7" key="1">
    <citation type="submission" date="2013-07" db="EMBL/GenBank/DDBJ databases">
        <authorList>
            <person name="Stoco P.H."/>
            <person name="Wagner G."/>
            <person name="Gerber A."/>
            <person name="Zaha A."/>
            <person name="Thompson C."/>
            <person name="Bartholomeu D.C."/>
            <person name="Luckemeyer D.D."/>
            <person name="Bahia D."/>
            <person name="Loreto E."/>
            <person name="Prestes E.B."/>
            <person name="Lima F.M."/>
            <person name="Rodrigues-Luiz G."/>
            <person name="Vallejo G.A."/>
            <person name="Filho J.F."/>
            <person name="Monteiro K.M."/>
            <person name="Tyler K.M."/>
            <person name="de Almeida L.G."/>
            <person name="Ortiz M.F."/>
            <person name="Siervo M.A."/>
            <person name="de Moraes M.H."/>
            <person name="Cunha O.L."/>
            <person name="Mendonca-Neto R."/>
            <person name="Silva R."/>
            <person name="Teixeira S.M."/>
            <person name="Murta S.M."/>
            <person name="Sincero T.C."/>
            <person name="Mendes T.A."/>
            <person name="Urmenyi T.P."/>
            <person name="Silva V.G."/>
            <person name="da Rocha W.D."/>
            <person name="Andersson B."/>
            <person name="Romanha A.J."/>
            <person name="Steindel M."/>
            <person name="de Vasconcelos A.T."/>
            <person name="Grisard E.C."/>
        </authorList>
    </citation>
    <scope>NUCLEOTIDE SEQUENCE [LARGE SCALE GENOMIC DNA]</scope>
    <source>
        <strain evidence="6 7">SC58</strain>
    </source>
</reference>